<keyword evidence="2 4" id="KW-0547">Nucleotide-binding</keyword>
<proteinExistence type="predicted"/>
<dbReference type="Gene3D" id="3.30.470.20">
    <property type="entry name" value="ATP-grasp fold, B domain"/>
    <property type="match status" value="1"/>
</dbReference>
<reference evidence="6 7" key="1">
    <citation type="journal article" date="2016" name="Genome Biol. Evol.">
        <title>Draft genome sequence of an aflatoxigenic Aspergillus species, A. bombycis.</title>
        <authorList>
            <person name="Moore G.G."/>
            <person name="Mack B.M."/>
            <person name="Beltz S.B."/>
            <person name="Gilbert M.K."/>
        </authorList>
    </citation>
    <scope>NUCLEOTIDE SEQUENCE [LARGE SCALE GENOMIC DNA]</scope>
    <source>
        <strain evidence="7">NRRL 26010</strain>
    </source>
</reference>
<evidence type="ECO:0000256" key="3">
    <source>
        <dbReference type="ARBA" id="ARBA00022840"/>
    </source>
</evidence>
<dbReference type="InterPro" id="IPR052032">
    <property type="entry name" value="ATP-dep_AA_Ligase"/>
</dbReference>
<feature type="domain" description="ATP-grasp" evidence="5">
    <location>
        <begin position="323"/>
        <end position="554"/>
    </location>
</feature>
<dbReference type="OrthoDB" id="434648at2759"/>
<dbReference type="PANTHER" id="PTHR43585:SF2">
    <property type="entry name" value="ATP-GRASP ENZYME FSQD"/>
    <property type="match status" value="1"/>
</dbReference>
<evidence type="ECO:0000259" key="5">
    <source>
        <dbReference type="PROSITE" id="PS50975"/>
    </source>
</evidence>
<dbReference type="Gene3D" id="3.30.1490.20">
    <property type="entry name" value="ATP-grasp fold, A domain"/>
    <property type="match status" value="1"/>
</dbReference>
<dbReference type="SUPFAM" id="SSF56059">
    <property type="entry name" value="Glutathione synthetase ATP-binding domain-like"/>
    <property type="match status" value="1"/>
</dbReference>
<sequence>MAASHTIQIWNQHVLLSEHTWRVLRTSYRENYQWQAVDIVFTNIHGVCTVGGASLSRSINDLRVFVVHLEKSTLLEAKSFGAAEAYELFLQSLLASVAQGGQERLIKLIVPLAKGYIVRSDIINIRLHDCFLVEQIRSFTKPLQRYESETSPIVVFDKDDISLPAIFAAAAACILVRPVPQAEWETVSQQLDEELDNRLSFPWIIPETARQKTLVLVEANSSHQEDGLGLYTAAAALGISLVVLDNAGHWLESPNNAHICEAFIPTKLTNPPTKDMKDHILASLRVYGKPVDGIVTFADTYWPYVAEAAKVMGLPAASPEGFRVATNKYLTSVFAGHQAYRASSLAEAVSIAEEQDLPYPLIIKPCGGWSSEGVYRVDSRSALEDAVNAIIASRHGPEFVIEPYCDGPEVDVNLVLQDGELLFFEVCDDLPKSADVNGPSLGSLTNFHELCSVYPSNLPEAEIELLRETFLDMLLSLGLRSGVMHLEGRIENSVVEYTTKDGVMVLSPRTNDSNRTPRAWLIEINPRPLGMTGSQIIESTYGIDYWGLALLSAVGDTTRVRALARPFLKGPQYTSVMVFIPADFSSSCEGIFDSEDICADLVARRPDLKAFISKCGCLVKRGQHVPHPCTGRNTFLAYFNVFSRNSREEALDIAKKVREAVRYTFI</sequence>
<organism evidence="6 7">
    <name type="scientific">Aspergillus bombycis</name>
    <dbReference type="NCBI Taxonomy" id="109264"/>
    <lineage>
        <taxon>Eukaryota</taxon>
        <taxon>Fungi</taxon>
        <taxon>Dikarya</taxon>
        <taxon>Ascomycota</taxon>
        <taxon>Pezizomycotina</taxon>
        <taxon>Eurotiomycetes</taxon>
        <taxon>Eurotiomycetidae</taxon>
        <taxon>Eurotiales</taxon>
        <taxon>Aspergillaceae</taxon>
        <taxon>Aspergillus</taxon>
    </lineage>
</organism>
<dbReference type="Pfam" id="PF13535">
    <property type="entry name" value="ATP-grasp_4"/>
    <property type="match status" value="1"/>
</dbReference>
<keyword evidence="1" id="KW-0436">Ligase</keyword>
<dbReference type="GO" id="GO:0005524">
    <property type="term" value="F:ATP binding"/>
    <property type="evidence" value="ECO:0007669"/>
    <property type="project" value="UniProtKB-UniRule"/>
</dbReference>
<dbReference type="InterPro" id="IPR013815">
    <property type="entry name" value="ATP_grasp_subdomain_1"/>
</dbReference>
<keyword evidence="7" id="KW-1185">Reference proteome</keyword>
<dbReference type="GO" id="GO:0016874">
    <property type="term" value="F:ligase activity"/>
    <property type="evidence" value="ECO:0007669"/>
    <property type="project" value="UniProtKB-KW"/>
</dbReference>
<dbReference type="PANTHER" id="PTHR43585">
    <property type="entry name" value="FUMIPYRROLE BIOSYNTHESIS PROTEIN C"/>
    <property type="match status" value="1"/>
</dbReference>
<evidence type="ECO:0000256" key="1">
    <source>
        <dbReference type="ARBA" id="ARBA00022598"/>
    </source>
</evidence>
<dbReference type="RefSeq" id="XP_022394985.1">
    <property type="nucleotide sequence ID" value="XM_022527410.1"/>
</dbReference>
<evidence type="ECO:0000313" key="6">
    <source>
        <dbReference type="EMBL" id="OGM51268.1"/>
    </source>
</evidence>
<dbReference type="Gene3D" id="3.40.50.20">
    <property type="match status" value="1"/>
</dbReference>
<dbReference type="EMBL" id="LYCR01000001">
    <property type="protein sequence ID" value="OGM51268.1"/>
    <property type="molecule type" value="Genomic_DNA"/>
</dbReference>
<dbReference type="GO" id="GO:0046872">
    <property type="term" value="F:metal ion binding"/>
    <property type="evidence" value="ECO:0007669"/>
    <property type="project" value="InterPro"/>
</dbReference>
<dbReference type="Proteomes" id="UP000179179">
    <property type="component" value="Unassembled WGS sequence"/>
</dbReference>
<keyword evidence="3 4" id="KW-0067">ATP-binding</keyword>
<dbReference type="PROSITE" id="PS50975">
    <property type="entry name" value="ATP_GRASP"/>
    <property type="match status" value="1"/>
</dbReference>
<evidence type="ECO:0000313" key="7">
    <source>
        <dbReference type="Proteomes" id="UP000179179"/>
    </source>
</evidence>
<dbReference type="Pfam" id="PF18130">
    <property type="entry name" value="ATPgrasp_N"/>
    <property type="match status" value="1"/>
</dbReference>
<dbReference type="AlphaFoldDB" id="A0A1F8AIX8"/>
<name>A0A1F8AIX8_9EURO</name>
<dbReference type="InterPro" id="IPR041472">
    <property type="entry name" value="BL00235/CARNS1_N"/>
</dbReference>
<gene>
    <name evidence="6" type="ORF">ABOM_000280</name>
</gene>
<protein>
    <recommendedName>
        <fullName evidence="5">ATP-grasp domain-containing protein</fullName>
    </recommendedName>
</protein>
<evidence type="ECO:0000256" key="2">
    <source>
        <dbReference type="ARBA" id="ARBA00022741"/>
    </source>
</evidence>
<comment type="caution">
    <text evidence="6">The sequence shown here is derived from an EMBL/GenBank/DDBJ whole genome shotgun (WGS) entry which is preliminary data.</text>
</comment>
<evidence type="ECO:0000256" key="4">
    <source>
        <dbReference type="PROSITE-ProRule" id="PRU00409"/>
    </source>
</evidence>
<dbReference type="STRING" id="109264.A0A1F8AIX8"/>
<dbReference type="InterPro" id="IPR011761">
    <property type="entry name" value="ATP-grasp"/>
</dbReference>
<accession>A0A1F8AIX8</accession>
<dbReference type="GeneID" id="34443670"/>